<evidence type="ECO:0000259" key="3">
    <source>
        <dbReference type="SMART" id="SM01008"/>
    </source>
</evidence>
<evidence type="ECO:0000256" key="2">
    <source>
        <dbReference type="ARBA" id="ARBA00023002"/>
    </source>
</evidence>
<dbReference type="InterPro" id="IPR000674">
    <property type="entry name" value="Ald_Oxase/Xan_DH_a/b"/>
</dbReference>
<dbReference type="SUPFAM" id="SSF56003">
    <property type="entry name" value="Molybdenum cofactor-binding domain"/>
    <property type="match status" value="1"/>
</dbReference>
<organism evidence="4 5">
    <name type="scientific">Streptomyces brasiliscabiei</name>
    <dbReference type="NCBI Taxonomy" id="2736302"/>
    <lineage>
        <taxon>Bacteria</taxon>
        <taxon>Bacillati</taxon>
        <taxon>Actinomycetota</taxon>
        <taxon>Actinomycetes</taxon>
        <taxon>Kitasatosporales</taxon>
        <taxon>Streptomycetaceae</taxon>
        <taxon>Streptomyces</taxon>
    </lineage>
</organism>
<dbReference type="Proteomes" id="UP001365781">
    <property type="component" value="Unassembled WGS sequence"/>
</dbReference>
<dbReference type="Pfam" id="PF01315">
    <property type="entry name" value="Ald_Xan_dh_C"/>
    <property type="match status" value="1"/>
</dbReference>
<keyword evidence="2" id="KW-0560">Oxidoreductase</keyword>
<dbReference type="EMBL" id="JBBAYM010000011">
    <property type="protein sequence ID" value="MEI5611066.1"/>
    <property type="molecule type" value="Genomic_DNA"/>
</dbReference>
<dbReference type="InterPro" id="IPR037165">
    <property type="entry name" value="AldOxase/xan_DH_Mopterin-bd_sf"/>
</dbReference>
<keyword evidence="1" id="KW-0500">Molybdenum</keyword>
<evidence type="ECO:0000256" key="1">
    <source>
        <dbReference type="ARBA" id="ARBA00022505"/>
    </source>
</evidence>
<dbReference type="InterPro" id="IPR016208">
    <property type="entry name" value="Ald_Oxase/xanthine_DH-like"/>
</dbReference>
<dbReference type="SUPFAM" id="SSF54665">
    <property type="entry name" value="CO dehydrogenase molybdoprotein N-domain-like"/>
    <property type="match status" value="1"/>
</dbReference>
<feature type="domain" description="Aldehyde oxidase/xanthine dehydrogenase a/b hammerhead" evidence="3">
    <location>
        <begin position="20"/>
        <end position="128"/>
    </location>
</feature>
<proteinExistence type="predicted"/>
<dbReference type="RefSeq" id="WP_336539097.1">
    <property type="nucleotide sequence ID" value="NZ_JBBAYL010000019.1"/>
</dbReference>
<comment type="caution">
    <text evidence="4">The sequence shown here is derived from an EMBL/GenBank/DDBJ whole genome shotgun (WGS) entry which is preliminary data.</text>
</comment>
<dbReference type="Gene3D" id="3.30.365.10">
    <property type="entry name" value="Aldehyde oxidase/xanthine dehydrogenase, molybdopterin binding domain"/>
    <property type="match status" value="4"/>
</dbReference>
<dbReference type="PANTHER" id="PTHR11908:SF132">
    <property type="entry name" value="ALDEHYDE OXIDASE 1-RELATED"/>
    <property type="match status" value="1"/>
</dbReference>
<evidence type="ECO:0000313" key="5">
    <source>
        <dbReference type="Proteomes" id="UP001365781"/>
    </source>
</evidence>
<evidence type="ECO:0000313" key="4">
    <source>
        <dbReference type="EMBL" id="MEI5611066.1"/>
    </source>
</evidence>
<dbReference type="InterPro" id="IPR008274">
    <property type="entry name" value="AldOxase/xan_DH_MoCoBD1"/>
</dbReference>
<sequence>MNSVGSATGLPRQDGFAKVTGAALYTADHVAEGMLYGVLVGASVPAGRVRGIDADDALAVPGVSHVLTHAEMPKLGVPPVPVAGSSRVPMQDDEIHYEGEPIAIVLARTLEAAEHAASLVRADIESKPFVAHPSGEPAGAVVPRASGYLSHGTDAENGDVEGAVAGAQARHTGTYVQPSRHHNPMEPSATLAEWRDGTLTLVDSTQWSYGVRMVMCALFDLAPEQVRVRSPHTGGAFGAKSVVWPHEMLAPVAARISGHPVRIALSRAQMYSIIPYQPQMVQTVSLAASDSGRLAAIEHESVNVTSVDDDFVEYATLASRTMYAAPAIRVSQRVQRANINLGTAMRAPLEGTGLWALGSAMNELAAQLQIDPIDLRLANHADVHPFTGRPWSSKKLRECYEQGARAFGWRRRPNKPERDGPWVVGQGMADCAMGTIRFGAGAQVRLLADGRAVIQSGTQDIGTGIVTIMTQIACDVLGLNPDQVRCEIGDTDLPEAGPTFGSSSTMGVGAAVMSAAKDVLAKLRERSGHPLEEAPGADAMATAMRAAGAQELVGAGSFTPQDSEYALHTFGAVFVEIGFDPDLGILRLRRAVGRYSVGRILNPRTARAQILGGIVWGWGKATMEASRHEEHLGRWLSKDLAGVALPVNADIPSDIDVAFIDEVDEHASPIGGKGIGEIGATGVDAAVADAVFHATGRRIRELPITPDKLV</sequence>
<keyword evidence="5" id="KW-1185">Reference proteome</keyword>
<dbReference type="SMART" id="SM01008">
    <property type="entry name" value="Ald_Xan_dh_C"/>
    <property type="match status" value="1"/>
</dbReference>
<dbReference type="InterPro" id="IPR036856">
    <property type="entry name" value="Ald_Oxase/Xan_DH_a/b_sf"/>
</dbReference>
<accession>A0ABU8GF66</accession>
<dbReference type="Gene3D" id="3.90.1170.50">
    <property type="entry name" value="Aldehyde oxidase/xanthine dehydrogenase, a/b hammerhead"/>
    <property type="match status" value="1"/>
</dbReference>
<name>A0ABU8GF66_9ACTN</name>
<gene>
    <name evidence="4" type="ORF">WB403_18035</name>
</gene>
<protein>
    <submittedName>
        <fullName evidence="4">Xanthine dehydrogenase family protein molybdopterin-binding subunit</fullName>
    </submittedName>
</protein>
<dbReference type="Pfam" id="PF02738">
    <property type="entry name" value="MoCoBD_1"/>
    <property type="match status" value="1"/>
</dbReference>
<dbReference type="InterPro" id="IPR046867">
    <property type="entry name" value="AldOxase/xan_DH_MoCoBD2"/>
</dbReference>
<reference evidence="4 5" key="1">
    <citation type="submission" date="2024-03" db="EMBL/GenBank/DDBJ databases">
        <title>First Report of Pectobacterium brasiliscabiei causing potato scab in china.</title>
        <authorList>
            <person name="Handique U."/>
        </authorList>
    </citation>
    <scope>NUCLEOTIDE SEQUENCE [LARGE SCALE GENOMIC DNA]</scope>
    <source>
        <strain evidence="4 5">ZRIMU1503</strain>
    </source>
</reference>
<dbReference type="Pfam" id="PF20256">
    <property type="entry name" value="MoCoBD_2"/>
    <property type="match status" value="1"/>
</dbReference>
<dbReference type="PANTHER" id="PTHR11908">
    <property type="entry name" value="XANTHINE DEHYDROGENASE"/>
    <property type="match status" value="1"/>
</dbReference>